<evidence type="ECO:0000313" key="3">
    <source>
        <dbReference type="EMBL" id="KKN48411.1"/>
    </source>
</evidence>
<protein>
    <recommendedName>
        <fullName evidence="2">PKD domain-containing protein</fullName>
    </recommendedName>
</protein>
<reference evidence="3" key="1">
    <citation type="journal article" date="2015" name="Nature">
        <title>Complex archaea that bridge the gap between prokaryotes and eukaryotes.</title>
        <authorList>
            <person name="Spang A."/>
            <person name="Saw J.H."/>
            <person name="Jorgensen S.L."/>
            <person name="Zaremba-Niedzwiedzka K."/>
            <person name="Martijn J."/>
            <person name="Lind A.E."/>
            <person name="van Eijk R."/>
            <person name="Schleper C."/>
            <person name="Guy L."/>
            <person name="Ettema T.J."/>
        </authorList>
    </citation>
    <scope>NUCLEOTIDE SEQUENCE</scope>
</reference>
<sequence>MEIKKLPLILLGSSIIVISSLFIVIFLLETPNNTEEPDEPDNPDTTLPLVEITSITNTTYASRGLLLEITATDDVAVKTIWYNWDAYNYNTTYTSSQYINFKQGLNTIRVWVEDYAENTATAEVTFTIDTIFPIVEITSLTNTTYPETTHFLELTGTDNIAVGEIWFNWDGSNNTYSSPHYITFNPGLNTIYAWINDSAGNIATSTITFTVDITLPIVEITSLTNKTYKSPKLLLEITATDNIQVDTIWYNWNGVNVTYISPQYITFNQGLNTIYAWTKDSVGNIATTNVTFTTVNTNFTSKWDTNLINIGTSLNNQVRLPLTPEGIYDFTVDWGDGTQDIITNWVQPEVTHSYASVGIYTITINGLFIGWNFRYLGGSGDGIKLLEISEWGPLQLGNLGSYFDACRNLILTTNDVLDLSGTTSLYRAFRLCQSLGSSGNINQWDVSSVTNMEKMFKEASYFNQDIGDWDVSSVTTMKDMFFRVGHFNQDIGDWDVSSVTTMENMFGSTYNFNYYIGNWDVSSVTTMNEMFRGATSFNQDIGSWNVSSVTTMNDMFSHATSFNQDIGDWDVSSVRRMQSMFYGATSFNQDIGSWDVSSITAMSSMFLQASSFNIAIRNWNTSSVTDMTSMFRQATSFNQDIGDWDVSSVTSMLSMFSSATLFDGDIGNWDVSSVTTMRSMFSMATSFNQDIGSWNVSSVTSMQYMFRGATSFNQDVGSWNVSSVTSMTNMFSGVTLSTLNYDSLLIAWSVLPLQNGVSFNAGVFSEYSPGLAATARQYIITNFGWNIFDGGLVG</sequence>
<evidence type="ECO:0000259" key="2">
    <source>
        <dbReference type="PROSITE" id="PS50093"/>
    </source>
</evidence>
<dbReference type="InterPro" id="IPR011889">
    <property type="entry name" value="Liste_lipo_26"/>
</dbReference>
<dbReference type="InterPro" id="IPR000601">
    <property type="entry name" value="PKD_dom"/>
</dbReference>
<dbReference type="AlphaFoldDB" id="A0A0F9THF6"/>
<keyword evidence="1" id="KW-1133">Transmembrane helix</keyword>
<feature type="domain" description="PKD" evidence="2">
    <location>
        <begin position="330"/>
        <end position="365"/>
    </location>
</feature>
<accession>A0A0F9THF6</accession>
<dbReference type="InterPro" id="IPR035986">
    <property type="entry name" value="PKD_dom_sf"/>
</dbReference>
<name>A0A0F9THF6_9ZZZZ</name>
<dbReference type="NCBIfam" id="TIGR02167">
    <property type="entry name" value="Liste_lipo_26"/>
    <property type="match status" value="9"/>
</dbReference>
<dbReference type="PROSITE" id="PS50093">
    <property type="entry name" value="PKD"/>
    <property type="match status" value="1"/>
</dbReference>
<proteinExistence type="predicted"/>
<organism evidence="3">
    <name type="scientific">marine sediment metagenome</name>
    <dbReference type="NCBI Taxonomy" id="412755"/>
    <lineage>
        <taxon>unclassified sequences</taxon>
        <taxon>metagenomes</taxon>
        <taxon>ecological metagenomes</taxon>
    </lineage>
</organism>
<keyword evidence="1" id="KW-0472">Membrane</keyword>
<feature type="transmembrane region" description="Helical" evidence="1">
    <location>
        <begin position="7"/>
        <end position="28"/>
    </location>
</feature>
<comment type="caution">
    <text evidence="3">The sequence shown here is derived from an EMBL/GenBank/DDBJ whole genome shotgun (WGS) entry which is preliminary data.</text>
</comment>
<gene>
    <name evidence="3" type="ORF">LCGC14_0653080</name>
</gene>
<dbReference type="Pfam" id="PF03382">
    <property type="entry name" value="DUF285"/>
    <property type="match status" value="2"/>
</dbReference>
<dbReference type="EMBL" id="LAZR01001223">
    <property type="protein sequence ID" value="KKN48411.1"/>
    <property type="molecule type" value="Genomic_DNA"/>
</dbReference>
<evidence type="ECO:0000256" key="1">
    <source>
        <dbReference type="SAM" id="Phobius"/>
    </source>
</evidence>
<dbReference type="SUPFAM" id="SSF49299">
    <property type="entry name" value="PKD domain"/>
    <property type="match status" value="1"/>
</dbReference>
<dbReference type="InterPro" id="IPR005046">
    <property type="entry name" value="DUF285"/>
</dbReference>
<keyword evidence="1" id="KW-0812">Transmembrane</keyword>